<proteinExistence type="predicted"/>
<dbReference type="AlphaFoldDB" id="A0A0F5YIV0"/>
<organism evidence="1 2">
    <name type="scientific">Limnoraphis robusta CS-951</name>
    <dbReference type="NCBI Taxonomy" id="1637645"/>
    <lineage>
        <taxon>Bacteria</taxon>
        <taxon>Bacillati</taxon>
        <taxon>Cyanobacteriota</taxon>
        <taxon>Cyanophyceae</taxon>
        <taxon>Oscillatoriophycideae</taxon>
        <taxon>Oscillatoriales</taxon>
        <taxon>Sirenicapillariaceae</taxon>
        <taxon>Limnoraphis</taxon>
    </lineage>
</organism>
<dbReference type="Proteomes" id="UP000033607">
    <property type="component" value="Unassembled WGS sequence"/>
</dbReference>
<dbReference type="RefSeq" id="WP_046277771.1">
    <property type="nucleotide sequence ID" value="NZ_LATL02000123.1"/>
</dbReference>
<reference evidence="1 2" key="1">
    <citation type="submission" date="2015-06" db="EMBL/GenBank/DDBJ databases">
        <title>Draft genome assembly of filamentous brackish cyanobacterium Limnoraphis robusta strain CS-951.</title>
        <authorList>
            <person name="Willis A."/>
            <person name="Parks M."/>
            <person name="Burford M.A."/>
        </authorList>
    </citation>
    <scope>NUCLEOTIDE SEQUENCE [LARGE SCALE GENOMIC DNA]</scope>
    <source>
        <strain evidence="1 2">CS-951</strain>
    </source>
</reference>
<evidence type="ECO:0000313" key="2">
    <source>
        <dbReference type="Proteomes" id="UP000033607"/>
    </source>
</evidence>
<gene>
    <name evidence="1" type="ORF">WN50_06850</name>
</gene>
<evidence type="ECO:0000313" key="1">
    <source>
        <dbReference type="EMBL" id="KKD38821.1"/>
    </source>
</evidence>
<dbReference type="EMBL" id="LATL02000123">
    <property type="protein sequence ID" value="KKD38821.1"/>
    <property type="molecule type" value="Genomic_DNA"/>
</dbReference>
<name>A0A0F5YIV0_9CYAN</name>
<sequence length="311" mass="36430">MDNITSTQNGTVVENRPVICIVGTLRAVNLTYQNLIEKVIEPLNADLVFCVSRMSSEDEASLDKFRNYNIVDICIYEDGKNGYQDFLENFCNQLTPEQQKQWHKYFEIEGNWLGGIKGRRGSGFHLNFNYWKLWDRLQALKNSGSDYQRFIITRTDLLWLVEHPPLNLLDPKFVWIPTGENYNGYNDRHAICSTQNVENYLSIFASMISLKALNYIYNNLDENNLNHERHLKSHLDYCGVEVASFKNVAYLTGDPESLTNWASVKTKLIDEKEYAYKYEKELLSSLKHMKEFKSHKNWKMMLFDEAKENDQ</sequence>
<dbReference type="OrthoDB" id="581540at2"/>
<accession>A0A0F5YIV0</accession>
<comment type="caution">
    <text evidence="1">The sequence shown here is derived from an EMBL/GenBank/DDBJ whole genome shotgun (WGS) entry which is preliminary data.</text>
</comment>
<protein>
    <submittedName>
        <fullName evidence="1">Uncharacterized protein</fullName>
    </submittedName>
</protein>